<dbReference type="InterPro" id="IPR003737">
    <property type="entry name" value="GlcNAc_PI_deacetylase-related"/>
</dbReference>
<protein>
    <submittedName>
        <fullName evidence="2">PIG-L family deacetylase</fullName>
    </submittedName>
</protein>
<accession>A0ABY5L386</accession>
<evidence type="ECO:0000313" key="2">
    <source>
        <dbReference type="EMBL" id="UUI76151.1"/>
    </source>
</evidence>
<proteinExistence type="predicted"/>
<dbReference type="Gene3D" id="3.40.50.10320">
    <property type="entry name" value="LmbE-like"/>
    <property type="match status" value="1"/>
</dbReference>
<dbReference type="PANTHER" id="PTHR12993:SF26">
    <property type="entry name" value="1D-MYO-INOSITOL 2-ACETAMIDO-2-DEOXY-ALPHA-D-GLUCOPYRANOSIDE DEACETYLASE"/>
    <property type="match status" value="1"/>
</dbReference>
<dbReference type="EMBL" id="CP101988">
    <property type="protein sequence ID" value="UUI76151.1"/>
    <property type="molecule type" value="Genomic_DNA"/>
</dbReference>
<dbReference type="SUPFAM" id="SSF102588">
    <property type="entry name" value="LmbE-like"/>
    <property type="match status" value="1"/>
</dbReference>
<evidence type="ECO:0000256" key="1">
    <source>
        <dbReference type="ARBA" id="ARBA00022833"/>
    </source>
</evidence>
<dbReference type="Pfam" id="PF02585">
    <property type="entry name" value="PIG-L"/>
    <property type="match status" value="1"/>
</dbReference>
<organism evidence="2 3">
    <name type="scientific">Cellulomonas chengniuliangii</name>
    <dbReference type="NCBI Taxonomy" id="2968084"/>
    <lineage>
        <taxon>Bacteria</taxon>
        <taxon>Bacillati</taxon>
        <taxon>Actinomycetota</taxon>
        <taxon>Actinomycetes</taxon>
        <taxon>Micrococcales</taxon>
        <taxon>Cellulomonadaceae</taxon>
        <taxon>Cellulomonas</taxon>
    </lineage>
</organism>
<name>A0ABY5L386_9CELL</name>
<gene>
    <name evidence="2" type="ORF">NP064_04400</name>
</gene>
<keyword evidence="1" id="KW-0862">Zinc</keyword>
<evidence type="ECO:0000313" key="3">
    <source>
        <dbReference type="Proteomes" id="UP001316189"/>
    </source>
</evidence>
<dbReference type="PANTHER" id="PTHR12993">
    <property type="entry name" value="N-ACETYLGLUCOSAMINYL-PHOSPHATIDYLINOSITOL DE-N-ACETYLASE-RELATED"/>
    <property type="match status" value="1"/>
</dbReference>
<dbReference type="InterPro" id="IPR024078">
    <property type="entry name" value="LmbE-like_dom_sf"/>
</dbReference>
<reference evidence="2 3" key="1">
    <citation type="submission" date="2022-07" db="EMBL/GenBank/DDBJ databases">
        <title>Novel species in genus cellulomonas.</title>
        <authorList>
            <person name="Ye L."/>
        </authorList>
    </citation>
    <scope>NUCLEOTIDE SEQUENCE [LARGE SCALE GENOMIC DNA]</scope>
    <source>
        <strain evidence="3">zg-Y338</strain>
    </source>
</reference>
<sequence>MTPVALGPLLAVHAHPDDETLATGALLATWAASGAPVTVVTCTRGERGEVIGSSLAHLEGDGPALAAHRTGELAAALAQLGVRDHVFLDTVPGPDGAPSDVRYADSGMAWAGVGRAGRLEDLPPDAFVGAPADEAAGRLARLVRSRRPAVLATYEPGGGYGHPDHVRAHEVAAEAVRLAADPAWEPAAGAPHTVAAVLWAAQGEAALRRAYAALAAEQAASGPEAGLVAPDPDGPLPSVATPDAALDVVVDVAPVLPAVVGALRAHATQVHALARVEPGADPAVLGRYALSNDILAPLLSTEGYRLAPGSDADAVTWPAGVRRVA</sequence>
<dbReference type="Proteomes" id="UP001316189">
    <property type="component" value="Chromosome"/>
</dbReference>
<dbReference type="RefSeq" id="WP_227567725.1">
    <property type="nucleotide sequence ID" value="NZ_CP101988.1"/>
</dbReference>
<keyword evidence="3" id="KW-1185">Reference proteome</keyword>